<evidence type="ECO:0000256" key="1">
    <source>
        <dbReference type="SAM" id="MobiDB-lite"/>
    </source>
</evidence>
<evidence type="ECO:0000313" key="2">
    <source>
        <dbReference type="EMBL" id="UUT35602.1"/>
    </source>
</evidence>
<name>A0ABY5NKA7_9MICO</name>
<dbReference type="EMBL" id="CP091139">
    <property type="protein sequence ID" value="UUT35602.1"/>
    <property type="molecule type" value="Genomic_DNA"/>
</dbReference>
<organism evidence="2 3">
    <name type="scientific">Microbacterium elymi</name>
    <dbReference type="NCBI Taxonomy" id="2909587"/>
    <lineage>
        <taxon>Bacteria</taxon>
        <taxon>Bacillati</taxon>
        <taxon>Actinomycetota</taxon>
        <taxon>Actinomycetes</taxon>
        <taxon>Micrococcales</taxon>
        <taxon>Microbacteriaceae</taxon>
        <taxon>Microbacterium</taxon>
    </lineage>
</organism>
<evidence type="ECO:0000313" key="3">
    <source>
        <dbReference type="Proteomes" id="UP001054811"/>
    </source>
</evidence>
<keyword evidence="3" id="KW-1185">Reference proteome</keyword>
<dbReference type="RefSeq" id="WP_259612211.1">
    <property type="nucleotide sequence ID" value="NZ_CP091139.2"/>
</dbReference>
<accession>A0ABY5NKA7</accession>
<protein>
    <submittedName>
        <fullName evidence="2">Uncharacterized protein</fullName>
    </submittedName>
</protein>
<reference evidence="2" key="1">
    <citation type="submission" date="2022-01" db="EMBL/GenBank/DDBJ databases">
        <title>Microbacterium eymi and Microbacterium rhizovicinus sp. nov., isolated from the rhizospheric soil of Elymus tsukushiensis, a plant native to the Dokdo Islands, Republic of Korea.</title>
        <authorList>
            <person name="Hwang Y.J."/>
        </authorList>
    </citation>
    <scope>NUCLEOTIDE SEQUENCE</scope>
    <source>
        <strain evidence="2">KUDC0405</strain>
    </source>
</reference>
<proteinExistence type="predicted"/>
<sequence>MDHDDGMLRPPPDASTEPVGGDAACWLPSLCADCGAMIEGPPGTACWRCGGTRREGDV</sequence>
<dbReference type="Proteomes" id="UP001054811">
    <property type="component" value="Chromosome"/>
</dbReference>
<gene>
    <name evidence="2" type="ORF">L2X98_20100</name>
</gene>
<feature type="region of interest" description="Disordered" evidence="1">
    <location>
        <begin position="1"/>
        <end position="20"/>
    </location>
</feature>